<accession>A0A2P2Q5I0</accession>
<organism evidence="1">
    <name type="scientific">Rhizophora mucronata</name>
    <name type="common">Asiatic mangrove</name>
    <dbReference type="NCBI Taxonomy" id="61149"/>
    <lineage>
        <taxon>Eukaryota</taxon>
        <taxon>Viridiplantae</taxon>
        <taxon>Streptophyta</taxon>
        <taxon>Embryophyta</taxon>
        <taxon>Tracheophyta</taxon>
        <taxon>Spermatophyta</taxon>
        <taxon>Magnoliopsida</taxon>
        <taxon>eudicotyledons</taxon>
        <taxon>Gunneridae</taxon>
        <taxon>Pentapetalae</taxon>
        <taxon>rosids</taxon>
        <taxon>fabids</taxon>
        <taxon>Malpighiales</taxon>
        <taxon>Rhizophoraceae</taxon>
        <taxon>Rhizophora</taxon>
    </lineage>
</organism>
<dbReference type="AlphaFoldDB" id="A0A2P2Q5I0"/>
<protein>
    <submittedName>
        <fullName evidence="1">Uncharacterized protein</fullName>
    </submittedName>
</protein>
<dbReference type="EMBL" id="GGEC01081760">
    <property type="protein sequence ID" value="MBX62244.1"/>
    <property type="molecule type" value="Transcribed_RNA"/>
</dbReference>
<evidence type="ECO:0000313" key="1">
    <source>
        <dbReference type="EMBL" id="MBX62244.1"/>
    </source>
</evidence>
<name>A0A2P2Q5I0_RHIMU</name>
<proteinExistence type="predicted"/>
<reference evidence="1" key="1">
    <citation type="submission" date="2018-02" db="EMBL/GenBank/DDBJ databases">
        <title>Rhizophora mucronata_Transcriptome.</title>
        <authorList>
            <person name="Meera S.P."/>
            <person name="Sreeshan A."/>
            <person name="Augustine A."/>
        </authorList>
    </citation>
    <scope>NUCLEOTIDE SEQUENCE</scope>
    <source>
        <tissue evidence="1">Leaf</tissue>
    </source>
</reference>
<sequence length="40" mass="4557">MGKVDKCALMNPFRAQMKPDHHTNMVTHTHQLSAMPAFFS</sequence>